<protein>
    <submittedName>
        <fullName evidence="1">Uncharacterized protein</fullName>
    </submittedName>
</protein>
<evidence type="ECO:0000313" key="1">
    <source>
        <dbReference type="EMBL" id="KAA6395905.1"/>
    </source>
</evidence>
<comment type="caution">
    <text evidence="1">The sequence shown here is derived from an EMBL/GenBank/DDBJ whole genome shotgun (WGS) entry which is preliminary data.</text>
</comment>
<gene>
    <name evidence="1" type="ORF">EZS28_008565</name>
</gene>
<proteinExistence type="predicted"/>
<name>A0A5J4WNC1_9EUKA</name>
<dbReference type="AlphaFoldDB" id="A0A5J4WNC1"/>
<organism evidence="1 2">
    <name type="scientific">Streblomastix strix</name>
    <dbReference type="NCBI Taxonomy" id="222440"/>
    <lineage>
        <taxon>Eukaryota</taxon>
        <taxon>Metamonada</taxon>
        <taxon>Preaxostyla</taxon>
        <taxon>Oxymonadida</taxon>
        <taxon>Streblomastigidae</taxon>
        <taxon>Streblomastix</taxon>
    </lineage>
</organism>
<evidence type="ECO:0000313" key="2">
    <source>
        <dbReference type="Proteomes" id="UP000324800"/>
    </source>
</evidence>
<dbReference type="EMBL" id="SNRW01001565">
    <property type="protein sequence ID" value="KAA6395905.1"/>
    <property type="molecule type" value="Genomic_DNA"/>
</dbReference>
<accession>A0A5J4WNC1</accession>
<dbReference type="Proteomes" id="UP000324800">
    <property type="component" value="Unassembled WGS sequence"/>
</dbReference>
<reference evidence="1 2" key="1">
    <citation type="submission" date="2019-03" db="EMBL/GenBank/DDBJ databases">
        <title>Single cell metagenomics reveals metabolic interactions within the superorganism composed of flagellate Streblomastix strix and complex community of Bacteroidetes bacteria on its surface.</title>
        <authorList>
            <person name="Treitli S.C."/>
            <person name="Kolisko M."/>
            <person name="Husnik F."/>
            <person name="Keeling P."/>
            <person name="Hampl V."/>
        </authorList>
    </citation>
    <scope>NUCLEOTIDE SEQUENCE [LARGE SCALE GENOMIC DNA]</scope>
    <source>
        <strain evidence="1">ST1C</strain>
    </source>
</reference>
<sequence length="125" mass="14530">MAKLENEIEDSKFLESILTQPTNVKQITIANGVKRSYNRKFKVNEKDKALVEQMMNEENEKDNDKDKEIISEIVNEVVDVSLINETINEPIIEQTNRQKHENILHDLCNAERDQETGLAKQQEAY</sequence>